<reference evidence="2" key="1">
    <citation type="submission" date="2018-12" db="EMBL/GenBank/DDBJ databases">
        <authorList>
            <person name="Will S."/>
            <person name="Neumann-Schaal M."/>
            <person name="Henke P."/>
        </authorList>
    </citation>
    <scope>NUCLEOTIDE SEQUENCE</scope>
    <source>
        <strain evidence="2">PCC 7102</strain>
    </source>
</reference>
<evidence type="ECO:0000259" key="1">
    <source>
        <dbReference type="Pfam" id="PF00534"/>
    </source>
</evidence>
<dbReference type="CDD" id="cd03801">
    <property type="entry name" value="GT4_PimA-like"/>
    <property type="match status" value="1"/>
</dbReference>
<dbReference type="SUPFAM" id="SSF53756">
    <property type="entry name" value="UDP-Glycosyltransferase/glycogen phosphorylase"/>
    <property type="match status" value="1"/>
</dbReference>
<proteinExistence type="predicted"/>
<dbReference type="GO" id="GO:0016757">
    <property type="term" value="F:glycosyltransferase activity"/>
    <property type="evidence" value="ECO:0007669"/>
    <property type="project" value="InterPro"/>
</dbReference>
<evidence type="ECO:0000313" key="3">
    <source>
        <dbReference type="Proteomes" id="UP000271624"/>
    </source>
</evidence>
<gene>
    <name evidence="2" type="ORF">DSM106972_014340</name>
</gene>
<feature type="domain" description="Glycosyl transferase family 1" evidence="1">
    <location>
        <begin position="213"/>
        <end position="363"/>
    </location>
</feature>
<sequence length="396" mass="44562">MSKQLRIVYTIGPEDVIESYKCWKNGEDTSSQVSMTFSGHFYDVCTALDAFGYVIAEASSKEVIRDERFIVERRLLPFNYSTGVFYHLRQIIRGLQLFVSATKFGANVVIADSGTTHWFTLLPLTWIGIKVIPSLQCTLWPKYSKQTLGEKINLKLSRSLFKTACHSIHAVSHDISEQISQLTGGIHPPIHEFLPMYRRHDFANITAPSDVRTPLRILFAGRVEYDKGAFDLLEIAKILLANGLKDIVFDICGDGTANQPLQKSVQLEGVEEFFVFHGYCIKQQMREMFAKSHAVIVPTRTDFIEGFNRVVAESILSGRPVITSAVCPALSYVRSAVVEVPPNDIPAYAAAIHQIYTDHNLYEQKQLACLKLQEQFYDINNSWAAALNKSLSTIKS</sequence>
<accession>A0A433VQ78</accession>
<dbReference type="Gene3D" id="3.40.50.2000">
    <property type="entry name" value="Glycogen Phosphorylase B"/>
    <property type="match status" value="2"/>
</dbReference>
<dbReference type="Proteomes" id="UP000271624">
    <property type="component" value="Unassembled WGS sequence"/>
</dbReference>
<comment type="caution">
    <text evidence="2">The sequence shown here is derived from an EMBL/GenBank/DDBJ whole genome shotgun (WGS) entry which is preliminary data.</text>
</comment>
<dbReference type="RefSeq" id="WP_127080090.1">
    <property type="nucleotide sequence ID" value="NZ_RSCL01000003.1"/>
</dbReference>
<dbReference type="PANTHER" id="PTHR12526">
    <property type="entry name" value="GLYCOSYLTRANSFERASE"/>
    <property type="match status" value="1"/>
</dbReference>
<name>A0A433VQ78_9CYAN</name>
<dbReference type="InterPro" id="IPR001296">
    <property type="entry name" value="Glyco_trans_1"/>
</dbReference>
<dbReference type="Pfam" id="PF00534">
    <property type="entry name" value="Glycos_transf_1"/>
    <property type="match status" value="1"/>
</dbReference>
<reference evidence="2" key="2">
    <citation type="journal article" date="2019" name="Genome Biol. Evol.">
        <title>Day and night: Metabolic profiles and evolutionary relationships of six axenic non-marine cyanobacteria.</title>
        <authorList>
            <person name="Will S.E."/>
            <person name="Henke P."/>
            <person name="Boedeker C."/>
            <person name="Huang S."/>
            <person name="Brinkmann H."/>
            <person name="Rohde M."/>
            <person name="Jarek M."/>
            <person name="Friedl T."/>
            <person name="Seufert S."/>
            <person name="Schumacher M."/>
            <person name="Overmann J."/>
            <person name="Neumann-Schaal M."/>
            <person name="Petersen J."/>
        </authorList>
    </citation>
    <scope>NUCLEOTIDE SEQUENCE [LARGE SCALE GENOMIC DNA]</scope>
    <source>
        <strain evidence="2">PCC 7102</strain>
    </source>
</reference>
<dbReference type="AlphaFoldDB" id="A0A433VQ78"/>
<organism evidence="2 3">
    <name type="scientific">Dulcicalothrix desertica PCC 7102</name>
    <dbReference type="NCBI Taxonomy" id="232991"/>
    <lineage>
        <taxon>Bacteria</taxon>
        <taxon>Bacillati</taxon>
        <taxon>Cyanobacteriota</taxon>
        <taxon>Cyanophyceae</taxon>
        <taxon>Nostocales</taxon>
        <taxon>Calotrichaceae</taxon>
        <taxon>Dulcicalothrix</taxon>
    </lineage>
</organism>
<dbReference type="OrthoDB" id="9783380at2"/>
<dbReference type="EMBL" id="RSCL01000003">
    <property type="protein sequence ID" value="RUT08266.1"/>
    <property type="molecule type" value="Genomic_DNA"/>
</dbReference>
<evidence type="ECO:0000313" key="2">
    <source>
        <dbReference type="EMBL" id="RUT08266.1"/>
    </source>
</evidence>
<keyword evidence="3" id="KW-1185">Reference proteome</keyword>
<protein>
    <recommendedName>
        <fullName evidence="1">Glycosyl transferase family 1 domain-containing protein</fullName>
    </recommendedName>
</protein>